<protein>
    <submittedName>
        <fullName evidence="2">Uncharacterized protein</fullName>
    </submittedName>
</protein>
<dbReference type="EMBL" id="MU007017">
    <property type="protein sequence ID" value="KAF2434233.1"/>
    <property type="molecule type" value="Genomic_DNA"/>
</dbReference>
<evidence type="ECO:0000313" key="3">
    <source>
        <dbReference type="Proteomes" id="UP000800235"/>
    </source>
</evidence>
<accession>A0A9P4NZK3</accession>
<keyword evidence="3" id="KW-1185">Reference proteome</keyword>
<dbReference type="Proteomes" id="UP000800235">
    <property type="component" value="Unassembled WGS sequence"/>
</dbReference>
<keyword evidence="1" id="KW-0812">Transmembrane</keyword>
<evidence type="ECO:0000256" key="1">
    <source>
        <dbReference type="SAM" id="Phobius"/>
    </source>
</evidence>
<organism evidence="2 3">
    <name type="scientific">Tothia fuscella</name>
    <dbReference type="NCBI Taxonomy" id="1048955"/>
    <lineage>
        <taxon>Eukaryota</taxon>
        <taxon>Fungi</taxon>
        <taxon>Dikarya</taxon>
        <taxon>Ascomycota</taxon>
        <taxon>Pezizomycotina</taxon>
        <taxon>Dothideomycetes</taxon>
        <taxon>Pleosporomycetidae</taxon>
        <taxon>Venturiales</taxon>
        <taxon>Cylindrosympodiaceae</taxon>
        <taxon>Tothia</taxon>
    </lineage>
</organism>
<dbReference type="AlphaFoldDB" id="A0A9P4NZK3"/>
<sequence length="217" mass="24155">MSLASCWANHFITLPPKYTITVSLCFIFLRMGGALSIATLFFPVTNAIRLPRPPLLPSSSFFATSKFIIRYKLDYSQTSLSLLTRKVEMADASPSQHSSAPVPEEEFRKSLETQSIPQFCRGCRAVVFLVDGDTCCPECCPDCDKAHLGVGDTLIDEETITHVQLLLQACQLESPGEAHKHTREKWSPDPELRAKMDEVFERQAARKGNPEKATPGH</sequence>
<comment type="caution">
    <text evidence="2">The sequence shown here is derived from an EMBL/GenBank/DDBJ whole genome shotgun (WGS) entry which is preliminary data.</text>
</comment>
<name>A0A9P4NZK3_9PEZI</name>
<proteinExistence type="predicted"/>
<keyword evidence="1" id="KW-1133">Transmembrane helix</keyword>
<feature type="transmembrane region" description="Helical" evidence="1">
    <location>
        <begin position="20"/>
        <end position="42"/>
    </location>
</feature>
<evidence type="ECO:0000313" key="2">
    <source>
        <dbReference type="EMBL" id="KAF2434233.1"/>
    </source>
</evidence>
<gene>
    <name evidence="2" type="ORF">EJ08DRAFT_496863</name>
</gene>
<reference evidence="2" key="1">
    <citation type="journal article" date="2020" name="Stud. Mycol.">
        <title>101 Dothideomycetes genomes: a test case for predicting lifestyles and emergence of pathogens.</title>
        <authorList>
            <person name="Haridas S."/>
            <person name="Albert R."/>
            <person name="Binder M."/>
            <person name="Bloem J."/>
            <person name="Labutti K."/>
            <person name="Salamov A."/>
            <person name="Andreopoulos B."/>
            <person name="Baker S."/>
            <person name="Barry K."/>
            <person name="Bills G."/>
            <person name="Bluhm B."/>
            <person name="Cannon C."/>
            <person name="Castanera R."/>
            <person name="Culley D."/>
            <person name="Daum C."/>
            <person name="Ezra D."/>
            <person name="Gonzalez J."/>
            <person name="Henrissat B."/>
            <person name="Kuo A."/>
            <person name="Liang C."/>
            <person name="Lipzen A."/>
            <person name="Lutzoni F."/>
            <person name="Magnuson J."/>
            <person name="Mondo S."/>
            <person name="Nolan M."/>
            <person name="Ohm R."/>
            <person name="Pangilinan J."/>
            <person name="Park H.-J."/>
            <person name="Ramirez L."/>
            <person name="Alfaro M."/>
            <person name="Sun H."/>
            <person name="Tritt A."/>
            <person name="Yoshinaga Y."/>
            <person name="Zwiers L.-H."/>
            <person name="Turgeon B."/>
            <person name="Goodwin S."/>
            <person name="Spatafora J."/>
            <person name="Crous P."/>
            <person name="Grigoriev I."/>
        </authorList>
    </citation>
    <scope>NUCLEOTIDE SEQUENCE</scope>
    <source>
        <strain evidence="2">CBS 130266</strain>
    </source>
</reference>
<keyword evidence="1" id="KW-0472">Membrane</keyword>